<dbReference type="AlphaFoldDB" id="A0A1G2CMK8"/>
<dbReference type="STRING" id="1798653.A3G64_03220"/>
<proteinExistence type="predicted"/>
<dbReference type="Proteomes" id="UP000179281">
    <property type="component" value="Unassembled WGS sequence"/>
</dbReference>
<accession>A0A1G2CMK8</accession>
<name>A0A1G2CMK8_9BACT</name>
<evidence type="ECO:0000313" key="1">
    <source>
        <dbReference type="EMBL" id="OGZ01990.1"/>
    </source>
</evidence>
<sequence length="86" mass="9479">MSLVIEYVHPGNPIGTVTRDGTELQGRVISYSARLEDGKLVHRWGAAQGGRHLTFTRYNPESEELFGTTVGGFEGIEGAAYLKKQR</sequence>
<gene>
    <name evidence="1" type="ORF">A3G64_03220</name>
</gene>
<protein>
    <submittedName>
        <fullName evidence="1">Uncharacterized protein</fullName>
    </submittedName>
</protein>
<organism evidence="1 2">
    <name type="scientific">Candidatus Liptonbacteria bacterium RIFCSPLOWO2_12_FULL_60_15</name>
    <dbReference type="NCBI Taxonomy" id="1798653"/>
    <lineage>
        <taxon>Bacteria</taxon>
        <taxon>Candidatus Liptoniibacteriota</taxon>
    </lineage>
</organism>
<reference evidence="1 2" key="1">
    <citation type="journal article" date="2016" name="Nat. Commun.">
        <title>Thousands of microbial genomes shed light on interconnected biogeochemical processes in an aquifer system.</title>
        <authorList>
            <person name="Anantharaman K."/>
            <person name="Brown C.T."/>
            <person name="Hug L.A."/>
            <person name="Sharon I."/>
            <person name="Castelle C.J."/>
            <person name="Probst A.J."/>
            <person name="Thomas B.C."/>
            <person name="Singh A."/>
            <person name="Wilkins M.J."/>
            <person name="Karaoz U."/>
            <person name="Brodie E.L."/>
            <person name="Williams K.H."/>
            <person name="Hubbard S.S."/>
            <person name="Banfield J.F."/>
        </authorList>
    </citation>
    <scope>NUCLEOTIDE SEQUENCE [LARGE SCALE GENOMIC DNA]</scope>
</reference>
<dbReference type="EMBL" id="MHLD01000032">
    <property type="protein sequence ID" value="OGZ01990.1"/>
    <property type="molecule type" value="Genomic_DNA"/>
</dbReference>
<comment type="caution">
    <text evidence="1">The sequence shown here is derived from an EMBL/GenBank/DDBJ whole genome shotgun (WGS) entry which is preliminary data.</text>
</comment>
<evidence type="ECO:0000313" key="2">
    <source>
        <dbReference type="Proteomes" id="UP000179281"/>
    </source>
</evidence>